<dbReference type="Pfam" id="PF01548">
    <property type="entry name" value="DEDD_Tnp_IS110"/>
    <property type="match status" value="1"/>
</dbReference>
<reference evidence="2" key="1">
    <citation type="submission" date="2019-02" db="EMBL/GenBank/DDBJ databases">
        <authorList>
            <person name="Gruber-Vodicka R. H."/>
            <person name="Seah K. B. B."/>
        </authorList>
    </citation>
    <scope>NUCLEOTIDE SEQUENCE</scope>
    <source>
        <strain evidence="2">BECK_S313</strain>
    </source>
</reference>
<dbReference type="AlphaFoldDB" id="A0A450X841"/>
<evidence type="ECO:0000259" key="1">
    <source>
        <dbReference type="Pfam" id="PF01548"/>
    </source>
</evidence>
<dbReference type="GO" id="GO:0004803">
    <property type="term" value="F:transposase activity"/>
    <property type="evidence" value="ECO:0007669"/>
    <property type="project" value="InterPro"/>
</dbReference>
<gene>
    <name evidence="2" type="ORF">BECKLPF1236B_GA0070989_14911</name>
</gene>
<dbReference type="InterPro" id="IPR047650">
    <property type="entry name" value="Transpos_IS110"/>
</dbReference>
<dbReference type="GO" id="GO:0003677">
    <property type="term" value="F:DNA binding"/>
    <property type="evidence" value="ECO:0007669"/>
    <property type="project" value="InterPro"/>
</dbReference>
<dbReference type="GO" id="GO:0006313">
    <property type="term" value="P:DNA transposition"/>
    <property type="evidence" value="ECO:0007669"/>
    <property type="project" value="InterPro"/>
</dbReference>
<dbReference type="EMBL" id="CAADFK010000491">
    <property type="protein sequence ID" value="VFK25479.1"/>
    <property type="molecule type" value="Genomic_DNA"/>
</dbReference>
<dbReference type="PANTHER" id="PTHR33055:SF13">
    <property type="entry name" value="TRANSPOSASE"/>
    <property type="match status" value="1"/>
</dbReference>
<proteinExistence type="predicted"/>
<sequence length="130" mass="14964">MELYCGIDLHSNNNVIVLIDEQDEIVIRRRLPNDLDRVLEELLPYRESIEGVVVESTYNWYWLVDGLIEAGFRVHLANTAAIVQYKGLKYTNDDSDARWLAQLLNLGILRIPTHRDRSLQTIVTSHSDAS</sequence>
<accession>A0A450X841</accession>
<feature type="domain" description="Transposase IS110-like N-terminal" evidence="1">
    <location>
        <begin position="5"/>
        <end position="121"/>
    </location>
</feature>
<organism evidence="2">
    <name type="scientific">Candidatus Kentrum sp. LPFa</name>
    <dbReference type="NCBI Taxonomy" id="2126335"/>
    <lineage>
        <taxon>Bacteria</taxon>
        <taxon>Pseudomonadati</taxon>
        <taxon>Pseudomonadota</taxon>
        <taxon>Gammaproteobacteria</taxon>
        <taxon>Candidatus Kentrum</taxon>
    </lineage>
</organism>
<dbReference type="PANTHER" id="PTHR33055">
    <property type="entry name" value="TRANSPOSASE FOR INSERTION SEQUENCE ELEMENT IS1111A"/>
    <property type="match status" value="1"/>
</dbReference>
<evidence type="ECO:0000313" key="2">
    <source>
        <dbReference type="EMBL" id="VFK25479.1"/>
    </source>
</evidence>
<name>A0A450X841_9GAMM</name>
<dbReference type="InterPro" id="IPR002525">
    <property type="entry name" value="Transp_IS110-like_N"/>
</dbReference>
<protein>
    <submittedName>
        <fullName evidence="2">Transposase</fullName>
    </submittedName>
</protein>